<feature type="region of interest" description="Disordered" evidence="1">
    <location>
        <begin position="155"/>
        <end position="176"/>
    </location>
</feature>
<dbReference type="HOGENOM" id="CLU_764088_0_0_1"/>
<sequence>MAPHLCQGCRRDDFKSEKGLKRHIRSCMAYLEYVKGIITRKRTWDEETTADQVTKRACVEDGRDKGEGSSQQLVRDLDNDMYVDVENQRIHISDLPQPLSQAPDSSTHSGHSGHAVHFPRRFDDFVPVAPTPLAHIPNITRAQNPGVADATLILPPPPSAEQLHPSASTPEPPKPIITKPNGFGLFRRYPTQPTIDPESSFSLDSICDTPTLAQTNQTAASRGPETNSGINGSKDWFFPFSNYSSAKIAGWHYSGSSDKSIGETNRLVEALRDPRFDVKELVKFNLNQENERLDRYLNDIDNPFSGEDGWLKVSVKIWLPKTGKKFPSESAAPQFEVKDIHHRRLIDIIKGTLSDPVAQTFHM</sequence>
<dbReference type="EMBL" id="KI925462">
    <property type="protein sequence ID" value="ETW77869.1"/>
    <property type="molecule type" value="Genomic_DNA"/>
</dbReference>
<dbReference type="Proteomes" id="UP000030671">
    <property type="component" value="Unassembled WGS sequence"/>
</dbReference>
<dbReference type="OrthoDB" id="3208495at2759"/>
<protein>
    <submittedName>
        <fullName evidence="2">Uncharacterized protein</fullName>
    </submittedName>
</protein>
<organism evidence="2 3">
    <name type="scientific">Heterobasidion irregulare (strain TC 32-1)</name>
    <dbReference type="NCBI Taxonomy" id="747525"/>
    <lineage>
        <taxon>Eukaryota</taxon>
        <taxon>Fungi</taxon>
        <taxon>Dikarya</taxon>
        <taxon>Basidiomycota</taxon>
        <taxon>Agaricomycotina</taxon>
        <taxon>Agaricomycetes</taxon>
        <taxon>Russulales</taxon>
        <taxon>Bondarzewiaceae</taxon>
        <taxon>Heterobasidion</taxon>
        <taxon>Heterobasidion annosum species complex</taxon>
    </lineage>
</organism>
<proteinExistence type="predicted"/>
<gene>
    <name evidence="2" type="ORF">HETIRDRAFT_107512</name>
</gene>
<evidence type="ECO:0000313" key="2">
    <source>
        <dbReference type="EMBL" id="ETW77869.1"/>
    </source>
</evidence>
<name>W4JWN8_HETIT</name>
<evidence type="ECO:0000256" key="1">
    <source>
        <dbReference type="SAM" id="MobiDB-lite"/>
    </source>
</evidence>
<evidence type="ECO:0000313" key="3">
    <source>
        <dbReference type="Proteomes" id="UP000030671"/>
    </source>
</evidence>
<keyword evidence="3" id="KW-1185">Reference proteome</keyword>
<dbReference type="InParanoid" id="W4JWN8"/>
<feature type="compositionally biased region" description="Polar residues" evidence="1">
    <location>
        <begin position="98"/>
        <end position="110"/>
    </location>
</feature>
<dbReference type="KEGG" id="hir:HETIRDRAFT_107512"/>
<dbReference type="STRING" id="747525.W4JWN8"/>
<dbReference type="AlphaFoldDB" id="W4JWN8"/>
<feature type="region of interest" description="Disordered" evidence="1">
    <location>
        <begin position="95"/>
        <end position="116"/>
    </location>
</feature>
<dbReference type="GeneID" id="20666252"/>
<feature type="non-terminal residue" evidence="2">
    <location>
        <position position="363"/>
    </location>
</feature>
<dbReference type="RefSeq" id="XP_009549887.1">
    <property type="nucleotide sequence ID" value="XM_009551592.1"/>
</dbReference>
<reference evidence="2 3" key="1">
    <citation type="journal article" date="2012" name="New Phytol.">
        <title>Insight into trade-off between wood decay and parasitism from the genome of a fungal forest pathogen.</title>
        <authorList>
            <person name="Olson A."/>
            <person name="Aerts A."/>
            <person name="Asiegbu F."/>
            <person name="Belbahri L."/>
            <person name="Bouzid O."/>
            <person name="Broberg A."/>
            <person name="Canback B."/>
            <person name="Coutinho P.M."/>
            <person name="Cullen D."/>
            <person name="Dalman K."/>
            <person name="Deflorio G."/>
            <person name="van Diepen L.T."/>
            <person name="Dunand C."/>
            <person name="Duplessis S."/>
            <person name="Durling M."/>
            <person name="Gonthier P."/>
            <person name="Grimwood J."/>
            <person name="Fossdal C.G."/>
            <person name="Hansson D."/>
            <person name="Henrissat B."/>
            <person name="Hietala A."/>
            <person name="Himmelstrand K."/>
            <person name="Hoffmeister D."/>
            <person name="Hogberg N."/>
            <person name="James T.Y."/>
            <person name="Karlsson M."/>
            <person name="Kohler A."/>
            <person name="Kues U."/>
            <person name="Lee Y.H."/>
            <person name="Lin Y.C."/>
            <person name="Lind M."/>
            <person name="Lindquist E."/>
            <person name="Lombard V."/>
            <person name="Lucas S."/>
            <person name="Lunden K."/>
            <person name="Morin E."/>
            <person name="Murat C."/>
            <person name="Park J."/>
            <person name="Raffaello T."/>
            <person name="Rouze P."/>
            <person name="Salamov A."/>
            <person name="Schmutz J."/>
            <person name="Solheim H."/>
            <person name="Stahlberg J."/>
            <person name="Velez H."/>
            <person name="de Vries R.P."/>
            <person name="Wiebenga A."/>
            <person name="Woodward S."/>
            <person name="Yakovlev I."/>
            <person name="Garbelotto M."/>
            <person name="Martin F."/>
            <person name="Grigoriev I.V."/>
            <person name="Stenlid J."/>
        </authorList>
    </citation>
    <scope>NUCLEOTIDE SEQUENCE [LARGE SCALE GENOMIC DNA]</scope>
    <source>
        <strain evidence="2 3">TC 32-1</strain>
    </source>
</reference>
<accession>W4JWN8</accession>